<dbReference type="AlphaFoldDB" id="A0A4Y3HR10"/>
<feature type="chain" id="PRO_5021463896" evidence="1">
    <location>
        <begin position="23"/>
        <end position="355"/>
    </location>
</feature>
<dbReference type="Pfam" id="PF06742">
    <property type="entry name" value="DUF1214"/>
    <property type="match status" value="1"/>
</dbReference>
<dbReference type="Gene3D" id="2.60.120.1600">
    <property type="match status" value="1"/>
</dbReference>
<dbReference type="Pfam" id="PF06863">
    <property type="entry name" value="DUF1254"/>
    <property type="match status" value="1"/>
</dbReference>
<evidence type="ECO:0000313" key="5">
    <source>
        <dbReference type="Proteomes" id="UP000318717"/>
    </source>
</evidence>
<feature type="domain" description="DUF1214" evidence="2">
    <location>
        <begin position="252"/>
        <end position="338"/>
    </location>
</feature>
<dbReference type="InterPro" id="IPR010679">
    <property type="entry name" value="DUF1254"/>
</dbReference>
<gene>
    <name evidence="4" type="ORF">VIN01S_03000</name>
</gene>
<dbReference type="SUPFAM" id="SSF160935">
    <property type="entry name" value="VPA0735-like"/>
    <property type="match status" value="1"/>
</dbReference>
<dbReference type="PANTHER" id="PTHR36509">
    <property type="entry name" value="BLL3101 PROTEIN"/>
    <property type="match status" value="1"/>
</dbReference>
<sequence>MKKLILATCIASTSLMSMTVLADATTENEMWTKGGATVSEEQYPAVETARQFLKQQDIAGVNKFNHKRNLTPTDEQEVVRMNRDTYYSFSTVDVSKGATVVLPEIEEGMYMSMEVITEDHRIQAMQYGAGTYSLQTHTGDHVQVLIRLDARYSVEEAWEIRNKIRVDANSANPYVYDGPAYDHDEFKATENTLKGQVFDIIARDGANALSGMFTSPGDASDELFVQNKYEVGSAVGWGGAQLQDNIYEISKNMDNSKCYQATFDDPKNLAFTSVTVYNGAGFMFNDRANVSTDTADYNADGTLTLSFGCGDDAPNNITTTEGNNTGKFNLAMRHYIPSEKVMDGYRLLPLVKEVK</sequence>
<reference evidence="4 5" key="1">
    <citation type="submission" date="2019-06" db="EMBL/GenBank/DDBJ databases">
        <title>Whole genome shotgun sequence of Vibrio inusitatus NBRC 102082.</title>
        <authorList>
            <person name="Hosoyama A."/>
            <person name="Uohara A."/>
            <person name="Ohji S."/>
            <person name="Ichikawa N."/>
        </authorList>
    </citation>
    <scope>NUCLEOTIDE SEQUENCE [LARGE SCALE GENOMIC DNA]</scope>
    <source>
        <strain evidence="4 5">NBRC 102082</strain>
    </source>
</reference>
<organism evidence="4 5">
    <name type="scientific">Vibrio inusitatus NBRC 102082</name>
    <dbReference type="NCBI Taxonomy" id="1219070"/>
    <lineage>
        <taxon>Bacteria</taxon>
        <taxon>Pseudomonadati</taxon>
        <taxon>Pseudomonadota</taxon>
        <taxon>Gammaproteobacteria</taxon>
        <taxon>Vibrionales</taxon>
        <taxon>Vibrionaceae</taxon>
        <taxon>Vibrio</taxon>
    </lineage>
</organism>
<feature type="domain" description="DUF1254" evidence="3">
    <location>
        <begin position="61"/>
        <end position="117"/>
    </location>
</feature>
<dbReference type="EMBL" id="BJLF01000001">
    <property type="protein sequence ID" value="GEA49496.1"/>
    <property type="molecule type" value="Genomic_DNA"/>
</dbReference>
<dbReference type="Proteomes" id="UP000318717">
    <property type="component" value="Unassembled WGS sequence"/>
</dbReference>
<dbReference type="OrthoDB" id="547269at2"/>
<keyword evidence="5" id="KW-1185">Reference proteome</keyword>
<evidence type="ECO:0000256" key="1">
    <source>
        <dbReference type="SAM" id="SignalP"/>
    </source>
</evidence>
<feature type="signal peptide" evidence="1">
    <location>
        <begin position="1"/>
        <end position="22"/>
    </location>
</feature>
<protein>
    <submittedName>
        <fullName evidence="4">Murein transglycosylase</fullName>
    </submittedName>
</protein>
<comment type="caution">
    <text evidence="4">The sequence shown here is derived from an EMBL/GenBank/DDBJ whole genome shotgun (WGS) entry which is preliminary data.</text>
</comment>
<dbReference type="PANTHER" id="PTHR36509:SF2">
    <property type="entry name" value="BLL3101 PROTEIN"/>
    <property type="match status" value="1"/>
</dbReference>
<accession>A0A4Y3HR10</accession>
<keyword evidence="1" id="KW-0732">Signal</keyword>
<proteinExistence type="predicted"/>
<evidence type="ECO:0000259" key="3">
    <source>
        <dbReference type="Pfam" id="PF06863"/>
    </source>
</evidence>
<dbReference type="InterPro" id="IPR010621">
    <property type="entry name" value="DUF1214"/>
</dbReference>
<evidence type="ECO:0000313" key="4">
    <source>
        <dbReference type="EMBL" id="GEA49496.1"/>
    </source>
</evidence>
<name>A0A4Y3HR10_9VIBR</name>
<evidence type="ECO:0000259" key="2">
    <source>
        <dbReference type="Pfam" id="PF06742"/>
    </source>
</evidence>
<dbReference type="RefSeq" id="WP_141343849.1">
    <property type="nucleotide sequence ID" value="NZ_BJLF01000001.1"/>
</dbReference>